<feature type="transmembrane region" description="Helical" evidence="8">
    <location>
        <begin position="506"/>
        <end position="528"/>
    </location>
</feature>
<dbReference type="Proteomes" id="UP000028826">
    <property type="component" value="Unassembled WGS sequence"/>
</dbReference>
<feature type="transmembrane region" description="Helical" evidence="8">
    <location>
        <begin position="261"/>
        <end position="282"/>
    </location>
</feature>
<dbReference type="Gene3D" id="1.10.3720.10">
    <property type="entry name" value="MetI-like"/>
    <property type="match status" value="2"/>
</dbReference>
<dbReference type="PROSITE" id="PS50928">
    <property type="entry name" value="ABC_TM1"/>
    <property type="match status" value="2"/>
</dbReference>
<comment type="caution">
    <text evidence="9">The sequence shown here is derived from an EMBL/GenBank/DDBJ whole genome shotgun (WGS) entry which is preliminary data.</text>
</comment>
<dbReference type="eggNOG" id="COG1176">
    <property type="taxonomic scope" value="Bacteria"/>
</dbReference>
<evidence type="ECO:0000313" key="10">
    <source>
        <dbReference type="Proteomes" id="UP000028826"/>
    </source>
</evidence>
<feature type="transmembrane region" description="Helical" evidence="8">
    <location>
        <begin position="466"/>
        <end position="485"/>
    </location>
</feature>
<dbReference type="SUPFAM" id="SSF161098">
    <property type="entry name" value="MetI-like"/>
    <property type="match status" value="2"/>
</dbReference>
<feature type="transmembrane region" description="Helical" evidence="8">
    <location>
        <begin position="398"/>
        <end position="420"/>
    </location>
</feature>
<evidence type="ECO:0000256" key="7">
    <source>
        <dbReference type="ARBA" id="ARBA00023136"/>
    </source>
</evidence>
<keyword evidence="7 8" id="KW-0472">Membrane</keyword>
<evidence type="ECO:0000256" key="1">
    <source>
        <dbReference type="ARBA" id="ARBA00004651"/>
    </source>
</evidence>
<dbReference type="OrthoDB" id="9807047at2"/>
<feature type="transmembrane region" description="Helical" evidence="8">
    <location>
        <begin position="164"/>
        <end position="184"/>
    </location>
</feature>
<keyword evidence="3 8" id="KW-0813">Transport</keyword>
<dbReference type="AlphaFoldDB" id="A0A086Y0P9"/>
<feature type="transmembrane region" description="Helical" evidence="8">
    <location>
        <begin position="25"/>
        <end position="42"/>
    </location>
</feature>
<dbReference type="PANTHER" id="PTHR42929">
    <property type="entry name" value="INNER MEMBRANE ABC TRANSPORTER PERMEASE PROTEIN YDCU-RELATED-RELATED"/>
    <property type="match status" value="1"/>
</dbReference>
<dbReference type="GO" id="GO:0055085">
    <property type="term" value="P:transmembrane transport"/>
    <property type="evidence" value="ECO:0007669"/>
    <property type="project" value="InterPro"/>
</dbReference>
<dbReference type="GO" id="GO:0005886">
    <property type="term" value="C:plasma membrane"/>
    <property type="evidence" value="ECO:0007669"/>
    <property type="project" value="UniProtKB-SubCell"/>
</dbReference>
<feature type="transmembrane region" description="Helical" evidence="8">
    <location>
        <begin position="217"/>
        <end position="240"/>
    </location>
</feature>
<keyword evidence="4" id="KW-1003">Cell membrane</keyword>
<dbReference type="STRING" id="195105.CN97_19590"/>
<dbReference type="RefSeq" id="WP_088217396.1">
    <property type="nucleotide sequence ID" value="NZ_CP035510.1"/>
</dbReference>
<dbReference type="EMBL" id="JGYG01000009">
    <property type="protein sequence ID" value="KFI27849.1"/>
    <property type="molecule type" value="Genomic_DNA"/>
</dbReference>
<evidence type="ECO:0000313" key="9">
    <source>
        <dbReference type="EMBL" id="KFI27849.1"/>
    </source>
</evidence>
<accession>A0A086Y0P9</accession>
<evidence type="ECO:0000256" key="3">
    <source>
        <dbReference type="ARBA" id="ARBA00022448"/>
    </source>
</evidence>
<dbReference type="InterPro" id="IPR035906">
    <property type="entry name" value="MetI-like_sf"/>
</dbReference>
<feature type="transmembrane region" description="Helical" evidence="8">
    <location>
        <begin position="432"/>
        <end position="454"/>
    </location>
</feature>
<keyword evidence="6 8" id="KW-1133">Transmembrane helix</keyword>
<feature type="transmembrane region" description="Helical" evidence="8">
    <location>
        <begin position="556"/>
        <end position="581"/>
    </location>
</feature>
<feature type="transmembrane region" description="Helical" evidence="8">
    <location>
        <begin position="342"/>
        <end position="363"/>
    </location>
</feature>
<keyword evidence="10" id="KW-1185">Reference proteome</keyword>
<evidence type="ECO:0000256" key="8">
    <source>
        <dbReference type="RuleBase" id="RU363032"/>
    </source>
</evidence>
<organism evidence="9 10">
    <name type="scientific">Haematobacter massiliensis</name>
    <dbReference type="NCBI Taxonomy" id="195105"/>
    <lineage>
        <taxon>Bacteria</taxon>
        <taxon>Pseudomonadati</taxon>
        <taxon>Pseudomonadota</taxon>
        <taxon>Alphaproteobacteria</taxon>
        <taxon>Rhodobacterales</taxon>
        <taxon>Paracoccaceae</taxon>
        <taxon>Haematobacter</taxon>
    </lineage>
</organism>
<sequence length="591" mass="64048">MTDQTLAPAMTSPPPPVRRQRRLPLLWLALPALVFLAVWFLWPVGQMMTVAFQDKQGAFSLEGFQKLVSSPLYQRVLQTTFTIAFQVTVICILLGYPLAYWLAKQPPRRQRILLMLVLLAFWTSALVKNFSWLVLLGRNGVVAAAMNALGLPGGDGLLFSRPTVVLGMAHTMLPLGVVTMMPVLNQIDKRLTPAAATLGATGAQAFWRIYLPLSMRGVATAALLIFVMSLGFFITPALIGSPKETLIGQMIISQINQLQNWQFGAVLALVLMGSTLLAILLFDRVFGISSIAGGGARPRPPESLFRRLGLGLATGLGEGFAKVEHLWARHLRGLPGGRLLDVYAWGLIFVLLFPVVGFFPMAFTAGEFMTFPPEGFSLRWFETFFNSPLWLAAMTRSFAVGLATAVVTVVLAGLAALAVVRGGSRLAGPLFLLFMAPMVVPTIVIAMSLFYVFAQFQMVATNAALIVGHSVIALPIVFVVLLGTFKGHDWRLDQAAATLGAPPLAIARRITLPLVASGLVVGFITGFLQSFEELTIAMFVGGGLVTTLPKQMWDDILFQVNPTLAAASVVVTVIVALLFLAMELMQGRVRR</sequence>
<dbReference type="InterPro" id="IPR000515">
    <property type="entry name" value="MetI-like"/>
</dbReference>
<reference evidence="9 10" key="1">
    <citation type="submission" date="2014-03" db="EMBL/GenBank/DDBJ databases">
        <title>Genome of Haematobacter massiliensis CCUG 47968.</title>
        <authorList>
            <person name="Wang D."/>
            <person name="Wang G."/>
        </authorList>
    </citation>
    <scope>NUCLEOTIDE SEQUENCE [LARGE SCALE GENOMIC DNA]</scope>
    <source>
        <strain evidence="9 10">CCUG 47968</strain>
    </source>
</reference>
<feature type="transmembrane region" description="Helical" evidence="8">
    <location>
        <begin position="112"/>
        <end position="135"/>
    </location>
</feature>
<dbReference type="Pfam" id="PF00528">
    <property type="entry name" value="BPD_transp_1"/>
    <property type="match status" value="2"/>
</dbReference>
<evidence type="ECO:0000256" key="5">
    <source>
        <dbReference type="ARBA" id="ARBA00022692"/>
    </source>
</evidence>
<feature type="transmembrane region" description="Helical" evidence="8">
    <location>
        <begin position="83"/>
        <end position="103"/>
    </location>
</feature>
<evidence type="ECO:0000256" key="4">
    <source>
        <dbReference type="ARBA" id="ARBA00022475"/>
    </source>
</evidence>
<dbReference type="eggNOG" id="COG1177">
    <property type="taxonomic scope" value="Bacteria"/>
</dbReference>
<comment type="similarity">
    <text evidence="2">Belongs to the binding-protein-dependent transport system permease family. CysTW subfamily.</text>
</comment>
<dbReference type="CDD" id="cd06261">
    <property type="entry name" value="TM_PBP2"/>
    <property type="match status" value="2"/>
</dbReference>
<name>A0A086Y0P9_9RHOB</name>
<dbReference type="PANTHER" id="PTHR42929:SF5">
    <property type="entry name" value="ABC TRANSPORTER PERMEASE PROTEIN"/>
    <property type="match status" value="1"/>
</dbReference>
<evidence type="ECO:0000256" key="6">
    <source>
        <dbReference type="ARBA" id="ARBA00022989"/>
    </source>
</evidence>
<protein>
    <submittedName>
        <fullName evidence="9">ABC transporter permease</fullName>
    </submittedName>
</protein>
<comment type="subcellular location">
    <subcellularLocation>
        <location evidence="1 8">Cell membrane</location>
        <topology evidence="1 8">Multi-pass membrane protein</topology>
    </subcellularLocation>
</comment>
<keyword evidence="5 8" id="KW-0812">Transmembrane</keyword>
<evidence type="ECO:0000256" key="2">
    <source>
        <dbReference type="ARBA" id="ARBA00007069"/>
    </source>
</evidence>
<proteinExistence type="inferred from homology"/>
<gene>
    <name evidence="9" type="ORF">CN97_19590</name>
</gene>